<dbReference type="PANTHER" id="PTHR34218:SF4">
    <property type="entry name" value="ACYL-HOMOSERINE LACTONE ACYLASE QUIP"/>
    <property type="match status" value="1"/>
</dbReference>
<protein>
    <submittedName>
        <fullName evidence="6">Penicillin acylase family protein</fullName>
    </submittedName>
</protein>
<dbReference type="PIRSF" id="PIRSF001227">
    <property type="entry name" value="Pen_acylase"/>
    <property type="match status" value="1"/>
</dbReference>
<dbReference type="Pfam" id="PF01804">
    <property type="entry name" value="Penicil_amidase"/>
    <property type="match status" value="1"/>
</dbReference>
<keyword evidence="5" id="KW-0106">Calcium</keyword>
<feature type="binding site" evidence="5">
    <location>
        <position position="348"/>
    </location>
    <ligand>
        <name>Ca(2+)</name>
        <dbReference type="ChEBI" id="CHEBI:29108"/>
    </ligand>
</feature>
<keyword evidence="3" id="KW-0865">Zymogen</keyword>
<dbReference type="Gene3D" id="3.60.20.10">
    <property type="entry name" value="Glutamine Phosphoribosylpyrophosphate, subunit 1, domain 1"/>
    <property type="match status" value="1"/>
</dbReference>
<comment type="cofactor">
    <cofactor evidence="5">
        <name>Ca(2+)</name>
        <dbReference type="ChEBI" id="CHEBI:29108"/>
    </cofactor>
    <text evidence="5">Binds 1 Ca(2+) ion per dimer.</text>
</comment>
<dbReference type="GO" id="GO:0046872">
    <property type="term" value="F:metal ion binding"/>
    <property type="evidence" value="ECO:0007669"/>
    <property type="project" value="UniProtKB-KW"/>
</dbReference>
<dbReference type="InterPro" id="IPR029055">
    <property type="entry name" value="Ntn_hydrolases_N"/>
</dbReference>
<proteinExistence type="inferred from homology"/>
<gene>
    <name evidence="6" type="ORF">J3U87_09910</name>
</gene>
<reference evidence="6" key="1">
    <citation type="submission" date="2021-03" db="EMBL/GenBank/DDBJ databases">
        <title>Acanthopleuribacteraceae sp. M133.</title>
        <authorList>
            <person name="Wang G."/>
        </authorList>
    </citation>
    <scope>NUCLEOTIDE SEQUENCE</scope>
    <source>
        <strain evidence="6">M133</strain>
    </source>
</reference>
<dbReference type="SUPFAM" id="SSF56235">
    <property type="entry name" value="N-terminal nucleophile aminohydrolases (Ntn hydrolases)"/>
    <property type="match status" value="1"/>
</dbReference>
<name>A0A8A4TS27_SULCO</name>
<dbReference type="Proteomes" id="UP000663929">
    <property type="component" value="Chromosome"/>
</dbReference>
<dbReference type="InterPro" id="IPR002692">
    <property type="entry name" value="S45"/>
</dbReference>
<dbReference type="Gene3D" id="2.30.120.10">
    <property type="match status" value="1"/>
</dbReference>
<evidence type="ECO:0000313" key="6">
    <source>
        <dbReference type="EMBL" id="QTD52779.1"/>
    </source>
</evidence>
<dbReference type="InterPro" id="IPR014395">
    <property type="entry name" value="Pen/GL7ACA/AHL_acylase"/>
</dbReference>
<sequence length="804" mass="89759">MRQGKLKSKWFKIGMGLLSLTLVIVLGLATFAWLKVSGSLARLDGEVALPGLNAAVTVERDDLGVPTLRGEHRLDVLQALGFLHGQERFFQMDLLRRKSGGELSELFGSIALELDRTMRRHRFRQTAESVWAGLPTHHRERIDAYVRGVNQGLADLDSPPFEYLLLGMEPRPWEPTDSLMCVYAMFLDLQDGEGDRELSLAILADQVPAEMFAFLTPWGSPWDASLDGMAHESLVHPGEDVVDLRRDQPFHMEEATAEPVDAGTTGSNNWAVAGAITEHGGAILANDMHLGIRVPNVWYRVDLIWPDPDGGEPLRATGVTLPGTPTLVSGSNGHVAWGFTNSYADFCDLILVEPAPDRPDHYLTPEGPRPFETVRETIRVKGGESEEYTFKTTIWGSVAGKDHRGREYVNHWAAHDPEAVNLVLDDLLSARTVEEVVFMAKRAGLPGQNLVCADREGHIAWTVAGRIPRKQGEAGMLPRSWADGSHGWRGWLEPEEVPTVISPPGHRLWTANNRVASLEEQRGVFGNGGFDIGARAGQIRDRLLAKDRFTERDLLAIQMDDEARFLTEWRQLLLQHLDEKALADVPARAEYRRFVENWAGRAAADDVGYFLVRDYRMKVLNALLPVLTGGSEQTDKRFSQWHLPQRDGVIWHLLQARPAHFLPAEWPDWHAFHLAMVDRTLEDIELSDRPLSEHTWGFHNKGVFAHPFGNAIPILGDFLNMPVTPMSGDVNLPRVQRGIHGASERMVVSPGREDRGFFHMPCGQSGHPLSPYYRAGHDAWLNGEPTPFLPGPPVHRLVLAPESR</sequence>
<comment type="similarity">
    <text evidence="1">Belongs to the peptidase S45 family.</text>
</comment>
<dbReference type="InterPro" id="IPR023343">
    <property type="entry name" value="Penicillin_amidase_dom1"/>
</dbReference>
<organism evidence="6 7">
    <name type="scientific">Sulfidibacter corallicola</name>
    <dbReference type="NCBI Taxonomy" id="2818388"/>
    <lineage>
        <taxon>Bacteria</taxon>
        <taxon>Pseudomonadati</taxon>
        <taxon>Acidobacteriota</taxon>
        <taxon>Holophagae</taxon>
        <taxon>Acanthopleuribacterales</taxon>
        <taxon>Acanthopleuribacteraceae</taxon>
        <taxon>Sulfidibacter</taxon>
    </lineage>
</organism>
<evidence type="ECO:0000256" key="2">
    <source>
        <dbReference type="ARBA" id="ARBA00022801"/>
    </source>
</evidence>
<evidence type="ECO:0000256" key="4">
    <source>
        <dbReference type="PIRSR" id="PIRSR001227-1"/>
    </source>
</evidence>
<keyword evidence="5" id="KW-0479">Metal-binding</keyword>
<dbReference type="Gene3D" id="1.10.1400.10">
    <property type="match status" value="1"/>
</dbReference>
<feature type="binding site" evidence="5">
    <location>
        <position position="345"/>
    </location>
    <ligand>
        <name>Ca(2+)</name>
        <dbReference type="ChEBI" id="CHEBI:29108"/>
    </ligand>
</feature>
<feature type="binding site" evidence="5">
    <location>
        <position position="197"/>
    </location>
    <ligand>
        <name>Ca(2+)</name>
        <dbReference type="ChEBI" id="CHEBI:29108"/>
    </ligand>
</feature>
<dbReference type="KEGG" id="scor:J3U87_09910"/>
<evidence type="ECO:0000313" key="7">
    <source>
        <dbReference type="Proteomes" id="UP000663929"/>
    </source>
</evidence>
<dbReference type="AlphaFoldDB" id="A0A8A4TS27"/>
<keyword evidence="2" id="KW-0378">Hydrolase</keyword>
<evidence type="ECO:0000256" key="5">
    <source>
        <dbReference type="PIRSR" id="PIRSR001227-2"/>
    </source>
</evidence>
<dbReference type="RefSeq" id="WP_237382881.1">
    <property type="nucleotide sequence ID" value="NZ_CP071793.1"/>
</dbReference>
<evidence type="ECO:0000256" key="3">
    <source>
        <dbReference type="ARBA" id="ARBA00023145"/>
    </source>
</evidence>
<dbReference type="GO" id="GO:0017000">
    <property type="term" value="P:antibiotic biosynthetic process"/>
    <property type="evidence" value="ECO:0007669"/>
    <property type="project" value="InterPro"/>
</dbReference>
<dbReference type="InterPro" id="IPR043146">
    <property type="entry name" value="Penicillin_amidase_N_B-knob"/>
</dbReference>
<dbReference type="InterPro" id="IPR043147">
    <property type="entry name" value="Penicillin_amidase_A-knob"/>
</dbReference>
<dbReference type="PANTHER" id="PTHR34218">
    <property type="entry name" value="PEPTIDASE S45 PENICILLIN AMIDASE"/>
    <property type="match status" value="1"/>
</dbReference>
<dbReference type="GO" id="GO:0016811">
    <property type="term" value="F:hydrolase activity, acting on carbon-nitrogen (but not peptide) bonds, in linear amides"/>
    <property type="evidence" value="ECO:0007669"/>
    <property type="project" value="InterPro"/>
</dbReference>
<dbReference type="EMBL" id="CP071793">
    <property type="protein sequence ID" value="QTD52779.1"/>
    <property type="molecule type" value="Genomic_DNA"/>
</dbReference>
<accession>A0A8A4TS27</accession>
<keyword evidence="7" id="KW-1185">Reference proteome</keyword>
<dbReference type="Gene3D" id="1.10.439.10">
    <property type="entry name" value="Penicillin Amidohydrolase, domain 1"/>
    <property type="match status" value="1"/>
</dbReference>
<feature type="active site" description="Nucleophile" evidence="4">
    <location>
        <position position="267"/>
    </location>
</feature>
<evidence type="ECO:0000256" key="1">
    <source>
        <dbReference type="ARBA" id="ARBA00006586"/>
    </source>
</evidence>
<dbReference type="CDD" id="cd03747">
    <property type="entry name" value="Ntn_PGA_like"/>
    <property type="match status" value="1"/>
</dbReference>